<dbReference type="AlphaFoldDB" id="A0A5C4T787"/>
<organism evidence="6 7">
    <name type="scientific">Paenibacillus hemerocallicola</name>
    <dbReference type="NCBI Taxonomy" id="1172614"/>
    <lineage>
        <taxon>Bacteria</taxon>
        <taxon>Bacillati</taxon>
        <taxon>Bacillota</taxon>
        <taxon>Bacilli</taxon>
        <taxon>Bacillales</taxon>
        <taxon>Paenibacillaceae</taxon>
        <taxon>Paenibacillus</taxon>
    </lineage>
</organism>
<gene>
    <name evidence="6" type="ORF">FE784_17925</name>
</gene>
<reference evidence="6 7" key="1">
    <citation type="submission" date="2019-05" db="EMBL/GenBank/DDBJ databases">
        <title>We sequenced the genome of Paenibacillus hemerocallicola KCTC 33185 for further insight into its adaptation and study the phylogeny of Paenibacillus.</title>
        <authorList>
            <person name="Narsing Rao M.P."/>
        </authorList>
    </citation>
    <scope>NUCLEOTIDE SEQUENCE [LARGE SCALE GENOMIC DNA]</scope>
    <source>
        <strain evidence="6 7">KCTC 33185</strain>
    </source>
</reference>
<dbReference type="Proteomes" id="UP000307943">
    <property type="component" value="Unassembled WGS sequence"/>
</dbReference>
<dbReference type="OrthoDB" id="2493700at2"/>
<evidence type="ECO:0000313" key="7">
    <source>
        <dbReference type="Proteomes" id="UP000307943"/>
    </source>
</evidence>
<evidence type="ECO:0000256" key="5">
    <source>
        <dbReference type="ARBA" id="ARBA00023014"/>
    </source>
</evidence>
<keyword evidence="1" id="KW-0004">4Fe-4S</keyword>
<dbReference type="PANTHER" id="PTHR43498:SF1">
    <property type="entry name" value="COB--COM HETERODISULFIDE REDUCTASE IRON-SULFUR SUBUNIT A"/>
    <property type="match status" value="1"/>
</dbReference>
<dbReference type="Gene3D" id="1.25.10.10">
    <property type="entry name" value="Leucine-rich Repeat Variant"/>
    <property type="match status" value="1"/>
</dbReference>
<dbReference type="GO" id="GO:0051539">
    <property type="term" value="F:4 iron, 4 sulfur cluster binding"/>
    <property type="evidence" value="ECO:0007669"/>
    <property type="project" value="UniProtKB-KW"/>
</dbReference>
<comment type="caution">
    <text evidence="6">The sequence shown here is derived from an EMBL/GenBank/DDBJ whole genome shotgun (WGS) entry which is preliminary data.</text>
</comment>
<dbReference type="Pfam" id="PF12831">
    <property type="entry name" value="FAD_oxidored"/>
    <property type="match status" value="2"/>
</dbReference>
<dbReference type="Gene3D" id="3.50.50.60">
    <property type="entry name" value="FAD/NAD(P)-binding domain"/>
    <property type="match status" value="1"/>
</dbReference>
<dbReference type="PANTHER" id="PTHR43498">
    <property type="entry name" value="FERREDOXIN:COB-COM HETERODISULFIDE REDUCTASE SUBUNIT A"/>
    <property type="match status" value="1"/>
</dbReference>
<sequence>MPIRWTPWTMVTNMGRRSGGSMPHPTYDFDVIVVGLGTAGAIAAIASAKRGLRVLGIERLSAMGGTGTTGGVLKYYFGSTGGMYEDVDRKAQQVSGSIYTPAIGIGAESKQFVLEEEALQAGVVLHYDTTVIDVIRTDKRLRGVACFSPERGKYTQTCQVVIDCTGNADLCRMSGCKIRTGRQLDGMVQPFSNVLFKMERDHVRTFYMDSGYVHTTDPLDLSNKIMDSALSPAHLRSCFGENDYFRIAPQIGIRESCHIEGETNVTLSDILENRATPEPVFWAFSNLDNHGIDFALESSLLQDWSVNAGLWGMKLSVPIPLEALIPEGYDRLLVAGRCLAVDHDLASCVRMKRDMQKCGEAAAVAAYIAIRDQISLRKVPYGELSALLRETGCLDDSQSEEARSARSSPGDVRQWMTSIADIQAGLASDSPAIAIWSAKRIGAELGNTLISWMEQADEEHLRKHSAIALALIDRQEAATVLLEMVRERDSFIPGGRSRFHHARGYTAVCLLGRLAHQAAIPELVHILQDSGLCTGTNGKKGHHPSEEDEQFQYVSHAIVALIRIGDRHPDSRLLVSQALVDFQARPTTEFYMSLWGNSHFSLNMGARLREVIEQALLRWSATNADSRTQTDLTECFGGKIH</sequence>
<dbReference type="InterPro" id="IPR011989">
    <property type="entry name" value="ARM-like"/>
</dbReference>
<keyword evidence="2" id="KW-0479">Metal-binding</keyword>
<dbReference type="EMBL" id="VDCQ01000024">
    <property type="protein sequence ID" value="TNJ64908.1"/>
    <property type="molecule type" value="Genomic_DNA"/>
</dbReference>
<dbReference type="InterPro" id="IPR039650">
    <property type="entry name" value="HdrA-like"/>
</dbReference>
<dbReference type="GO" id="GO:0016491">
    <property type="term" value="F:oxidoreductase activity"/>
    <property type="evidence" value="ECO:0007669"/>
    <property type="project" value="UniProtKB-KW"/>
</dbReference>
<evidence type="ECO:0000256" key="4">
    <source>
        <dbReference type="ARBA" id="ARBA00023004"/>
    </source>
</evidence>
<keyword evidence="7" id="KW-1185">Reference proteome</keyword>
<evidence type="ECO:0000313" key="6">
    <source>
        <dbReference type="EMBL" id="TNJ64908.1"/>
    </source>
</evidence>
<name>A0A5C4T787_9BACL</name>
<proteinExistence type="predicted"/>
<dbReference type="InterPro" id="IPR036188">
    <property type="entry name" value="FAD/NAD-bd_sf"/>
</dbReference>
<protein>
    <submittedName>
        <fullName evidence="6">FAD-dependent oxidoreductase</fullName>
    </submittedName>
</protein>
<accession>A0A5C4T787</accession>
<keyword evidence="4" id="KW-0408">Iron</keyword>
<keyword evidence="5" id="KW-0411">Iron-sulfur</keyword>
<evidence type="ECO:0000256" key="2">
    <source>
        <dbReference type="ARBA" id="ARBA00022723"/>
    </source>
</evidence>
<evidence type="ECO:0000256" key="3">
    <source>
        <dbReference type="ARBA" id="ARBA00023002"/>
    </source>
</evidence>
<dbReference type="SUPFAM" id="SSF51905">
    <property type="entry name" value="FAD/NAD(P)-binding domain"/>
    <property type="match status" value="1"/>
</dbReference>
<evidence type="ECO:0000256" key="1">
    <source>
        <dbReference type="ARBA" id="ARBA00022485"/>
    </source>
</evidence>
<keyword evidence="3" id="KW-0560">Oxidoreductase</keyword>
<dbReference type="GO" id="GO:0046872">
    <property type="term" value="F:metal ion binding"/>
    <property type="evidence" value="ECO:0007669"/>
    <property type="project" value="UniProtKB-KW"/>
</dbReference>